<sequence>MMTHVFTLLRVAQYYEDMPPLLQAACHAWSRIEIHQDNQALAIKMASLHVS</sequence>
<name>W0V4Y9_9BURK</name>
<dbReference type="KEGG" id="jag:GJA_2034"/>
<proteinExistence type="predicted"/>
<keyword evidence="2" id="KW-1185">Reference proteome</keyword>
<dbReference type="EMBL" id="HG322949">
    <property type="protein sequence ID" value="CDG82670.1"/>
    <property type="molecule type" value="Genomic_DNA"/>
</dbReference>
<dbReference type="Proteomes" id="UP000027604">
    <property type="component" value="Chromosome I"/>
</dbReference>
<evidence type="ECO:0000313" key="1">
    <source>
        <dbReference type="EMBL" id="CDG82670.1"/>
    </source>
</evidence>
<protein>
    <submittedName>
        <fullName evidence="1">Uncharacterized protein</fullName>
    </submittedName>
</protein>
<dbReference type="AlphaFoldDB" id="W0V4Y9"/>
<dbReference type="HOGENOM" id="CLU_3099715_0_0_4"/>
<accession>W0V4Y9</accession>
<dbReference type="STRING" id="1349767.GJA_2034"/>
<reference evidence="1 2" key="1">
    <citation type="journal article" date="2015" name="Genome Announc.">
        <title>Genome Sequence of Mushroom Soft-Rot Pathogen Janthinobacterium agaricidamnosum.</title>
        <authorList>
            <person name="Graupner K."/>
            <person name="Lackner G."/>
            <person name="Hertweck C."/>
        </authorList>
    </citation>
    <scope>NUCLEOTIDE SEQUENCE [LARGE SCALE GENOMIC DNA]</scope>
    <source>
        <strain evidence="2">NBRC 102515 / DSM 9628</strain>
    </source>
</reference>
<organism evidence="1 2">
    <name type="scientific">Janthinobacterium agaricidamnosum NBRC 102515 = DSM 9628</name>
    <dbReference type="NCBI Taxonomy" id="1349767"/>
    <lineage>
        <taxon>Bacteria</taxon>
        <taxon>Pseudomonadati</taxon>
        <taxon>Pseudomonadota</taxon>
        <taxon>Betaproteobacteria</taxon>
        <taxon>Burkholderiales</taxon>
        <taxon>Oxalobacteraceae</taxon>
        <taxon>Janthinobacterium</taxon>
    </lineage>
</organism>
<gene>
    <name evidence="1" type="ORF">GJA_2034</name>
</gene>
<evidence type="ECO:0000313" key="2">
    <source>
        <dbReference type="Proteomes" id="UP000027604"/>
    </source>
</evidence>